<keyword evidence="1" id="KW-0472">Membrane</keyword>
<keyword evidence="1" id="KW-0812">Transmembrane</keyword>
<feature type="transmembrane region" description="Helical" evidence="1">
    <location>
        <begin position="6"/>
        <end position="23"/>
    </location>
</feature>
<evidence type="ECO:0000313" key="3">
    <source>
        <dbReference type="Proteomes" id="UP000613002"/>
    </source>
</evidence>
<dbReference type="AlphaFoldDB" id="A0AA89STP1"/>
<name>A0AA89STP1_9BACL</name>
<gene>
    <name evidence="2" type="ORF">HNR78_002275</name>
</gene>
<accession>A0AA89STP1</accession>
<evidence type="ECO:0000256" key="1">
    <source>
        <dbReference type="SAM" id="Phobius"/>
    </source>
</evidence>
<proteinExistence type="predicted"/>
<keyword evidence="1" id="KW-1133">Transmembrane helix</keyword>
<comment type="caution">
    <text evidence="2">The sequence shown here is derived from an EMBL/GenBank/DDBJ whole genome shotgun (WGS) entry which is preliminary data.</text>
</comment>
<dbReference type="EMBL" id="JACICZ010000008">
    <property type="protein sequence ID" value="MBB3869382.1"/>
    <property type="molecule type" value="Genomic_DNA"/>
</dbReference>
<evidence type="ECO:0000313" key="2">
    <source>
        <dbReference type="EMBL" id="MBB3869382.1"/>
    </source>
</evidence>
<sequence>MKKRIATSGIISLTILLFLFGTYKLMNSRTYQLFGGLTSHIDTNQKVVAFGALNPTPIILRFLTK</sequence>
<protein>
    <submittedName>
        <fullName evidence="2">Uncharacterized protein</fullName>
    </submittedName>
</protein>
<reference evidence="2 3" key="1">
    <citation type="submission" date="2020-08" db="EMBL/GenBank/DDBJ databases">
        <title>Genomic Encyclopedia of Type Strains, Phase IV (KMG-IV): sequencing the most valuable type-strain genomes for metagenomic binning, comparative biology and taxonomic classification.</title>
        <authorList>
            <person name="Goeker M."/>
        </authorList>
    </citation>
    <scope>NUCLEOTIDE SEQUENCE [LARGE SCALE GENOMIC DNA]</scope>
    <source>
        <strain evidence="2 3">DSM 14590</strain>
    </source>
</reference>
<keyword evidence="3" id="KW-1185">Reference proteome</keyword>
<dbReference type="Proteomes" id="UP000613002">
    <property type="component" value="Unassembled WGS sequence"/>
</dbReference>
<organism evidence="2 3">
    <name type="scientific">Parageobacillus toebii NBRC 107807</name>
    <dbReference type="NCBI Taxonomy" id="1223503"/>
    <lineage>
        <taxon>Bacteria</taxon>
        <taxon>Bacillati</taxon>
        <taxon>Bacillota</taxon>
        <taxon>Bacilli</taxon>
        <taxon>Bacillales</taxon>
        <taxon>Anoxybacillaceae</taxon>
        <taxon>Parageobacillus</taxon>
    </lineage>
</organism>